<keyword evidence="4" id="KW-1134">Transmembrane beta strand</keyword>
<protein>
    <submittedName>
        <fullName evidence="8">TolC family type I secretion outer membrane protein</fullName>
    </submittedName>
</protein>
<keyword evidence="6" id="KW-0472">Membrane</keyword>
<evidence type="ECO:0000256" key="5">
    <source>
        <dbReference type="ARBA" id="ARBA00022692"/>
    </source>
</evidence>
<dbReference type="PANTHER" id="PTHR30026">
    <property type="entry name" value="OUTER MEMBRANE PROTEIN TOLC"/>
    <property type="match status" value="1"/>
</dbReference>
<dbReference type="Proteomes" id="UP000005952">
    <property type="component" value="Chromosome"/>
</dbReference>
<dbReference type="KEGG" id="hdt:HYPDE_29253"/>
<evidence type="ECO:0000256" key="2">
    <source>
        <dbReference type="ARBA" id="ARBA00007613"/>
    </source>
</evidence>
<gene>
    <name evidence="8" type="ORF">HYPDE_29253</name>
</gene>
<name>N0BAJ3_9HYPH</name>
<evidence type="ECO:0000256" key="3">
    <source>
        <dbReference type="ARBA" id="ARBA00022448"/>
    </source>
</evidence>
<dbReference type="AlphaFoldDB" id="N0BAJ3"/>
<dbReference type="SUPFAM" id="SSF56954">
    <property type="entry name" value="Outer membrane efflux proteins (OEP)"/>
    <property type="match status" value="1"/>
</dbReference>
<dbReference type="Pfam" id="PF02321">
    <property type="entry name" value="OEP"/>
    <property type="match status" value="2"/>
</dbReference>
<dbReference type="eggNOG" id="COG1538">
    <property type="taxonomic scope" value="Bacteria"/>
</dbReference>
<keyword evidence="7" id="KW-0998">Cell outer membrane</keyword>
<evidence type="ECO:0000313" key="8">
    <source>
        <dbReference type="EMBL" id="AGK57526.1"/>
    </source>
</evidence>
<dbReference type="GO" id="GO:1990281">
    <property type="term" value="C:efflux pump complex"/>
    <property type="evidence" value="ECO:0007669"/>
    <property type="project" value="TreeGrafter"/>
</dbReference>
<evidence type="ECO:0000256" key="7">
    <source>
        <dbReference type="ARBA" id="ARBA00023237"/>
    </source>
</evidence>
<comment type="similarity">
    <text evidence="2">Belongs to the outer membrane factor (OMF) (TC 1.B.17) family.</text>
</comment>
<dbReference type="GO" id="GO:0015288">
    <property type="term" value="F:porin activity"/>
    <property type="evidence" value="ECO:0007669"/>
    <property type="project" value="TreeGrafter"/>
</dbReference>
<dbReference type="InterPro" id="IPR051906">
    <property type="entry name" value="TolC-like"/>
</dbReference>
<evidence type="ECO:0000256" key="1">
    <source>
        <dbReference type="ARBA" id="ARBA00004442"/>
    </source>
</evidence>
<dbReference type="GO" id="GO:0009279">
    <property type="term" value="C:cell outer membrane"/>
    <property type="evidence" value="ECO:0007669"/>
    <property type="project" value="UniProtKB-SubCell"/>
</dbReference>
<accession>N0BAJ3</accession>
<dbReference type="PANTHER" id="PTHR30026:SF22">
    <property type="entry name" value="OUTER MEMBRANE EFFLUX PROTEIN"/>
    <property type="match status" value="1"/>
</dbReference>
<keyword evidence="3" id="KW-0813">Transport</keyword>
<dbReference type="GO" id="GO:0015562">
    <property type="term" value="F:efflux transmembrane transporter activity"/>
    <property type="evidence" value="ECO:0007669"/>
    <property type="project" value="InterPro"/>
</dbReference>
<dbReference type="Gene3D" id="1.20.1600.10">
    <property type="entry name" value="Outer membrane efflux proteins (OEP)"/>
    <property type="match status" value="1"/>
</dbReference>
<dbReference type="HOGENOM" id="CLU_012817_0_1_5"/>
<reference evidence="8 9" key="1">
    <citation type="journal article" date="2013" name="Genome Announc.">
        <title>Genome sequences for three denitrifying bacterial strains isolated from a uranium- and nitrate-contaminated subsurface environment.</title>
        <authorList>
            <person name="Venkatramanan R."/>
            <person name="Prakash O."/>
            <person name="Woyke T."/>
            <person name="Chain P."/>
            <person name="Goodwin L.A."/>
            <person name="Watson D."/>
            <person name="Brooks S."/>
            <person name="Kostka J.E."/>
            <person name="Green S.J."/>
        </authorList>
    </citation>
    <scope>NUCLEOTIDE SEQUENCE [LARGE SCALE GENOMIC DNA]</scope>
    <source>
        <strain evidence="8 9">1NES1</strain>
    </source>
</reference>
<dbReference type="EMBL" id="CP005587">
    <property type="protein sequence ID" value="AGK57526.1"/>
    <property type="molecule type" value="Genomic_DNA"/>
</dbReference>
<keyword evidence="5" id="KW-0812">Transmembrane</keyword>
<comment type="subcellular location">
    <subcellularLocation>
        <location evidence="1">Cell outer membrane</location>
    </subcellularLocation>
</comment>
<evidence type="ECO:0000256" key="4">
    <source>
        <dbReference type="ARBA" id="ARBA00022452"/>
    </source>
</evidence>
<sequence length="491" mass="53678">MQLTKIAESQPSRVRARLRSRCAVSALLALAGIFAVPSSGFAETLVDALSAAYQYSPTLDAERARQRARDEDIARANSGYRPDINLSASVGREGNWTKSPAGNSSSVTSPRGYAVDLVQPVFTGFQVTNAVNAAEATDRAGRETLRQTEQQILLDAVTAFGDVVRDQAIVKLNENNLKFLDAELQATQDRFNVGEVTKTDVAQAQARRAVGQSDLDQARANLKSSRAIFEQVVGHPPANLVEPNPNTKLVPRSVTDAIAIGTKENPQVVQALYSEQAGRFNVDQIRGELLPQAQLEANWTDSFDPSELIDRGSTASVVGRVNVPIYPAGGEVYARLRQAKHTHISLLQQIEEARSLTQSQVVQGWAQLQGFKAQAESDRASITANTTALEGVKEEERVGQRTLLDVLNAQQELLQSQVNLETTKRNILVASYTLVSAIGRLSVSEVGAATEVYHPEVHYEDVRNKWWGIDITHDDGRREHIDVRDKGAPIK</sequence>
<proteinExistence type="inferred from homology"/>
<dbReference type="NCBIfam" id="TIGR01844">
    <property type="entry name" value="type_I_sec_TolC"/>
    <property type="match status" value="1"/>
</dbReference>
<evidence type="ECO:0000256" key="6">
    <source>
        <dbReference type="ARBA" id="ARBA00023136"/>
    </source>
</evidence>
<dbReference type="InterPro" id="IPR003423">
    <property type="entry name" value="OMP_efflux"/>
</dbReference>
<dbReference type="STRING" id="670307.HYPDE_29253"/>
<evidence type="ECO:0000313" key="9">
    <source>
        <dbReference type="Proteomes" id="UP000005952"/>
    </source>
</evidence>
<organism evidence="8 9">
    <name type="scientific">Hyphomicrobium denitrificans 1NES1</name>
    <dbReference type="NCBI Taxonomy" id="670307"/>
    <lineage>
        <taxon>Bacteria</taxon>
        <taxon>Pseudomonadati</taxon>
        <taxon>Pseudomonadota</taxon>
        <taxon>Alphaproteobacteria</taxon>
        <taxon>Hyphomicrobiales</taxon>
        <taxon>Hyphomicrobiaceae</taxon>
        <taxon>Hyphomicrobium</taxon>
    </lineage>
</organism>
<dbReference type="InterPro" id="IPR010130">
    <property type="entry name" value="T1SS_OMP_TolC"/>
</dbReference>
<keyword evidence="9" id="KW-1185">Reference proteome</keyword>